<organism evidence="10 11">
    <name type="scientific">Acetanaerobacterium elongatum</name>
    <dbReference type="NCBI Taxonomy" id="258515"/>
    <lineage>
        <taxon>Bacteria</taxon>
        <taxon>Bacillati</taxon>
        <taxon>Bacillota</taxon>
        <taxon>Clostridia</taxon>
        <taxon>Eubacteriales</taxon>
        <taxon>Oscillospiraceae</taxon>
        <taxon>Acetanaerobacterium</taxon>
    </lineage>
</organism>
<feature type="domain" description="PHP" evidence="9">
    <location>
        <begin position="8"/>
        <end position="201"/>
    </location>
</feature>
<keyword evidence="6 8" id="KW-0368">Histidine biosynthesis</keyword>
<dbReference type="EMBL" id="FNID01000029">
    <property type="protein sequence ID" value="SDN70367.1"/>
    <property type="molecule type" value="Genomic_DNA"/>
</dbReference>
<evidence type="ECO:0000256" key="5">
    <source>
        <dbReference type="ARBA" id="ARBA00022801"/>
    </source>
</evidence>
<dbReference type="EC" id="3.1.3.15" evidence="3 8"/>
<dbReference type="STRING" id="258515.SAMN05192585_1297"/>
<evidence type="ECO:0000256" key="3">
    <source>
        <dbReference type="ARBA" id="ARBA00013085"/>
    </source>
</evidence>
<comment type="similarity">
    <text evidence="2 8">Belongs to the PHP hydrolase family. HisK subfamily.</text>
</comment>
<evidence type="ECO:0000256" key="4">
    <source>
        <dbReference type="ARBA" id="ARBA00022605"/>
    </source>
</evidence>
<keyword evidence="11" id="KW-1185">Reference proteome</keyword>
<dbReference type="NCBIfam" id="TIGR01856">
    <property type="entry name" value="hisJ_fam"/>
    <property type="match status" value="1"/>
</dbReference>
<accession>A0A1H0DJD3</accession>
<evidence type="ECO:0000256" key="7">
    <source>
        <dbReference type="ARBA" id="ARBA00049158"/>
    </source>
</evidence>
<evidence type="ECO:0000313" key="10">
    <source>
        <dbReference type="EMBL" id="SDN70367.1"/>
    </source>
</evidence>
<dbReference type="OrthoDB" id="9775255at2"/>
<dbReference type="GO" id="GO:0004401">
    <property type="term" value="F:histidinol-phosphatase activity"/>
    <property type="evidence" value="ECO:0007669"/>
    <property type="project" value="UniProtKB-UniRule"/>
</dbReference>
<dbReference type="Gene3D" id="3.20.20.140">
    <property type="entry name" value="Metal-dependent hydrolases"/>
    <property type="match status" value="1"/>
</dbReference>
<keyword evidence="4 8" id="KW-0028">Amino-acid biosynthesis</keyword>
<evidence type="ECO:0000313" key="11">
    <source>
        <dbReference type="Proteomes" id="UP000199182"/>
    </source>
</evidence>
<dbReference type="InterPro" id="IPR016195">
    <property type="entry name" value="Pol/histidinol_Pase-like"/>
</dbReference>
<dbReference type="GO" id="GO:0000105">
    <property type="term" value="P:L-histidine biosynthetic process"/>
    <property type="evidence" value="ECO:0007669"/>
    <property type="project" value="UniProtKB-UniRule"/>
</dbReference>
<gene>
    <name evidence="10" type="ORF">SAMN05192585_1297</name>
</gene>
<evidence type="ECO:0000259" key="9">
    <source>
        <dbReference type="Pfam" id="PF02811"/>
    </source>
</evidence>
<dbReference type="RefSeq" id="WP_092641747.1">
    <property type="nucleotide sequence ID" value="NZ_FNID01000029.1"/>
</dbReference>
<comment type="pathway">
    <text evidence="1 8">Amino-acid biosynthesis; L-histidine biosynthesis; L-histidine from 5-phospho-alpha-D-ribose 1-diphosphate: step 8/9.</text>
</comment>
<dbReference type="AlphaFoldDB" id="A0A1H0DJD3"/>
<reference evidence="10 11" key="1">
    <citation type="submission" date="2016-10" db="EMBL/GenBank/DDBJ databases">
        <authorList>
            <person name="de Groot N.N."/>
        </authorList>
    </citation>
    <scope>NUCLEOTIDE SEQUENCE [LARGE SCALE GENOMIC DNA]</scope>
    <source>
        <strain evidence="10 11">CGMCC 1.5012</strain>
    </source>
</reference>
<proteinExistence type="inferred from homology"/>
<protein>
    <recommendedName>
        <fullName evidence="3 8">Histidinol-phosphatase</fullName>
        <shortName evidence="8">HolPase</shortName>
        <ecNumber evidence="3 8">3.1.3.15</ecNumber>
    </recommendedName>
</protein>
<evidence type="ECO:0000256" key="6">
    <source>
        <dbReference type="ARBA" id="ARBA00023102"/>
    </source>
</evidence>
<evidence type="ECO:0000256" key="8">
    <source>
        <dbReference type="RuleBase" id="RU366003"/>
    </source>
</evidence>
<dbReference type="GO" id="GO:0005737">
    <property type="term" value="C:cytoplasm"/>
    <property type="evidence" value="ECO:0007669"/>
    <property type="project" value="TreeGrafter"/>
</dbReference>
<comment type="catalytic activity">
    <reaction evidence="7 8">
        <text>L-histidinol phosphate + H2O = L-histidinol + phosphate</text>
        <dbReference type="Rhea" id="RHEA:14465"/>
        <dbReference type="ChEBI" id="CHEBI:15377"/>
        <dbReference type="ChEBI" id="CHEBI:43474"/>
        <dbReference type="ChEBI" id="CHEBI:57699"/>
        <dbReference type="ChEBI" id="CHEBI:57980"/>
        <dbReference type="EC" id="3.1.3.15"/>
    </reaction>
</comment>
<dbReference type="UniPathway" id="UPA00031">
    <property type="reaction ID" value="UER00013"/>
</dbReference>
<dbReference type="Pfam" id="PF02811">
    <property type="entry name" value="PHP"/>
    <property type="match status" value="1"/>
</dbReference>
<evidence type="ECO:0000256" key="1">
    <source>
        <dbReference type="ARBA" id="ARBA00004970"/>
    </source>
</evidence>
<dbReference type="Proteomes" id="UP000199182">
    <property type="component" value="Unassembled WGS sequence"/>
</dbReference>
<sequence length="273" mass="31021">MSYINLYDSHTHSDNSPDGRESVTYMCENAIAKGLRGISITDHCEMDNFEGGRYNISTKQSYFESLKAKSVFRGSLIVSSGVEIGQPLYNLKLTRQTLASFEYDFVLASMHNMIDGSDYFYVDYSDMGEEEIDCILKNYFKDLLDICNWNEFDCLAHLTYPLRYITGTHGIPVELSRYNDIIDEILKTLARNGKALEINTSGFRQGLETALPPLKYIKRFKELGGEHVTIGSDGHRSEDVGKDIEKGMELAKEAGFEQFTIYLSRTPMLIDIK</sequence>
<keyword evidence="5 8" id="KW-0378">Hydrolase</keyword>
<dbReference type="PANTHER" id="PTHR21039">
    <property type="entry name" value="HISTIDINOL PHOSPHATASE-RELATED"/>
    <property type="match status" value="1"/>
</dbReference>
<dbReference type="InterPro" id="IPR004013">
    <property type="entry name" value="PHP_dom"/>
</dbReference>
<evidence type="ECO:0000256" key="2">
    <source>
        <dbReference type="ARBA" id="ARBA00009152"/>
    </source>
</evidence>
<name>A0A1H0DJD3_9FIRM</name>
<dbReference type="PANTHER" id="PTHR21039:SF0">
    <property type="entry name" value="HISTIDINOL-PHOSPHATASE"/>
    <property type="match status" value="1"/>
</dbReference>
<dbReference type="InterPro" id="IPR010140">
    <property type="entry name" value="Histidinol_P_phosphatase_HisJ"/>
</dbReference>
<dbReference type="SUPFAM" id="SSF89550">
    <property type="entry name" value="PHP domain-like"/>
    <property type="match status" value="1"/>
</dbReference>